<evidence type="ECO:0000313" key="3">
    <source>
        <dbReference type="Proteomes" id="UP001222603"/>
    </source>
</evidence>
<comment type="caution">
    <text evidence="2">The sequence shown here is derived from an EMBL/GenBank/DDBJ whole genome shotgun (WGS) entry which is preliminary data.</text>
</comment>
<evidence type="ECO:0000313" key="2">
    <source>
        <dbReference type="EMBL" id="MDC1899315.1"/>
    </source>
</evidence>
<sequence length="138" mass="15571">MAQGSRQVQTQAQQQIQTLSPQQILVVKLLELPAVELEDRVRAELLENPALEEGKEDTPGDEYPDTPDTETGTEDGGDTSYDSLSDYLNEDDIPDYKLQENNRSKGEQAEEIPFSDATSFYETLRQQLGEQDLTPHQR</sequence>
<proteinExistence type="predicted"/>
<dbReference type="GO" id="GO:0001216">
    <property type="term" value="F:DNA-binding transcription activator activity"/>
    <property type="evidence" value="ECO:0007669"/>
    <property type="project" value="InterPro"/>
</dbReference>
<reference evidence="2" key="1">
    <citation type="submission" date="2022-10" db="EMBL/GenBank/DDBJ databases">
        <title>Human gut microbiome strain richness.</title>
        <authorList>
            <person name="Chen-Liaw A."/>
        </authorList>
    </citation>
    <scope>NUCLEOTIDE SEQUENCE</scope>
    <source>
        <strain evidence="2">1001713st1_F9_1001713B170221_170320</strain>
    </source>
</reference>
<dbReference type="Pfam" id="PF00309">
    <property type="entry name" value="Sigma54_AID"/>
    <property type="match status" value="1"/>
</dbReference>
<dbReference type="InterPro" id="IPR000394">
    <property type="entry name" value="RNA_pol_sigma_54"/>
</dbReference>
<dbReference type="GO" id="GO:0016987">
    <property type="term" value="F:sigma factor activity"/>
    <property type="evidence" value="ECO:0007669"/>
    <property type="project" value="InterPro"/>
</dbReference>
<dbReference type="EMBL" id="JAQNSI010000051">
    <property type="protein sequence ID" value="MDC1899315.1"/>
    <property type="molecule type" value="Genomic_DNA"/>
</dbReference>
<evidence type="ECO:0000256" key="1">
    <source>
        <dbReference type="SAM" id="MobiDB-lite"/>
    </source>
</evidence>
<dbReference type="PANTHER" id="PTHR32248:SF4">
    <property type="entry name" value="RNA POLYMERASE SIGMA-54 FACTOR"/>
    <property type="match status" value="1"/>
</dbReference>
<feature type="region of interest" description="Disordered" evidence="1">
    <location>
        <begin position="46"/>
        <end position="118"/>
    </location>
</feature>
<accession>A0AAW6GZA3</accession>
<feature type="compositionally biased region" description="Basic and acidic residues" evidence="1">
    <location>
        <begin position="94"/>
        <end position="108"/>
    </location>
</feature>
<dbReference type="PANTHER" id="PTHR32248">
    <property type="entry name" value="RNA POLYMERASE SIGMA-54 FACTOR"/>
    <property type="match status" value="1"/>
</dbReference>
<protein>
    <submittedName>
        <fullName evidence="2">RNA polymerase sigma-54 factor</fullName>
    </submittedName>
</protein>
<gene>
    <name evidence="2" type="ORF">POZ10_01625</name>
</gene>
<dbReference type="AlphaFoldDB" id="A0AAW6GZA3"/>
<feature type="compositionally biased region" description="Acidic residues" evidence="1">
    <location>
        <begin position="59"/>
        <end position="77"/>
    </location>
</feature>
<name>A0AAW6GZA3_BACUN</name>
<dbReference type="Proteomes" id="UP001222603">
    <property type="component" value="Unassembled WGS sequence"/>
</dbReference>
<feature type="non-terminal residue" evidence="2">
    <location>
        <position position="138"/>
    </location>
</feature>
<organism evidence="2 3">
    <name type="scientific">Bacteroides uniformis</name>
    <dbReference type="NCBI Taxonomy" id="820"/>
    <lineage>
        <taxon>Bacteria</taxon>
        <taxon>Pseudomonadati</taxon>
        <taxon>Bacteroidota</taxon>
        <taxon>Bacteroidia</taxon>
        <taxon>Bacteroidales</taxon>
        <taxon>Bacteroidaceae</taxon>
        <taxon>Bacteroides</taxon>
    </lineage>
</organism>